<dbReference type="AlphaFoldDB" id="L7KQ21"/>
<keyword evidence="3" id="KW-1185">Reference proteome</keyword>
<protein>
    <submittedName>
        <fullName evidence="2">Uncharacterized protein</fullName>
    </submittedName>
</protein>
<feature type="region of interest" description="Disordered" evidence="1">
    <location>
        <begin position="1"/>
        <end position="21"/>
    </location>
</feature>
<accession>L7KQ21</accession>
<evidence type="ECO:0000313" key="2">
    <source>
        <dbReference type="EMBL" id="GAC50037.1"/>
    </source>
</evidence>
<organism evidence="2 3">
    <name type="scientific">Gordonia aichiensis NBRC 108223</name>
    <dbReference type="NCBI Taxonomy" id="1220583"/>
    <lineage>
        <taxon>Bacteria</taxon>
        <taxon>Bacillati</taxon>
        <taxon>Actinomycetota</taxon>
        <taxon>Actinomycetes</taxon>
        <taxon>Mycobacteriales</taxon>
        <taxon>Gordoniaceae</taxon>
        <taxon>Gordonia</taxon>
    </lineage>
</organism>
<evidence type="ECO:0000313" key="3">
    <source>
        <dbReference type="Proteomes" id="UP000010988"/>
    </source>
</evidence>
<sequence length="104" mass="10874">MLKGDVGDHVPVPDVPSDELPSDVVTLDGVPGFVVGDGVVVEGVVVEGVEWWELSALARPVAIAAVATAAAAEIPTVIHRARLTGLTVFMGDSKGWQPHRQADR</sequence>
<evidence type="ECO:0000256" key="1">
    <source>
        <dbReference type="SAM" id="MobiDB-lite"/>
    </source>
</evidence>
<proteinExistence type="predicted"/>
<gene>
    <name evidence="2" type="ORF">GOACH_19_00410</name>
</gene>
<dbReference type="STRING" id="1220583.GOACH_19_00410"/>
<dbReference type="EMBL" id="BANR01000019">
    <property type="protein sequence ID" value="GAC50037.1"/>
    <property type="molecule type" value="Genomic_DNA"/>
</dbReference>
<comment type="caution">
    <text evidence="2">The sequence shown here is derived from an EMBL/GenBank/DDBJ whole genome shotgun (WGS) entry which is preliminary data.</text>
</comment>
<reference evidence="2 3" key="1">
    <citation type="submission" date="2012-12" db="EMBL/GenBank/DDBJ databases">
        <title>Whole genome shotgun sequence of Gordonia aichiensis NBRC 108223.</title>
        <authorList>
            <person name="Isaki-Nakamura S."/>
            <person name="Hosoyama A."/>
            <person name="Tsuchikane K."/>
            <person name="Ando Y."/>
            <person name="Baba S."/>
            <person name="Ohji S."/>
            <person name="Hamada M."/>
            <person name="Tamura T."/>
            <person name="Yamazoe A."/>
            <person name="Yamazaki S."/>
            <person name="Fujita N."/>
        </authorList>
    </citation>
    <scope>NUCLEOTIDE SEQUENCE [LARGE SCALE GENOMIC DNA]</scope>
    <source>
        <strain evidence="2 3">NBRC 108223</strain>
    </source>
</reference>
<dbReference type="Proteomes" id="UP000010988">
    <property type="component" value="Unassembled WGS sequence"/>
</dbReference>
<name>L7KQ21_9ACTN</name>